<keyword evidence="8" id="KW-1185">Reference proteome</keyword>
<dbReference type="CDD" id="cd18773">
    <property type="entry name" value="PDC1_HK_sensor"/>
    <property type="match status" value="1"/>
</dbReference>
<comment type="similarity">
    <text evidence="2">Belongs to the methyl-accepting chemotaxis (MCP) protein family.</text>
</comment>
<keyword evidence="1 3" id="KW-0807">Transducer</keyword>
<dbReference type="SUPFAM" id="SSF58104">
    <property type="entry name" value="Methyl-accepting chemotaxis protein (MCP) signaling domain"/>
    <property type="match status" value="1"/>
</dbReference>
<feature type="domain" description="Methyl-accepting transducer" evidence="5">
    <location>
        <begin position="440"/>
        <end position="676"/>
    </location>
</feature>
<dbReference type="Gene3D" id="1.10.287.950">
    <property type="entry name" value="Methyl-accepting chemotaxis protein"/>
    <property type="match status" value="1"/>
</dbReference>
<dbReference type="Pfam" id="PF00015">
    <property type="entry name" value="MCPsignal"/>
    <property type="match status" value="1"/>
</dbReference>
<accession>A0A0L6ZDZ4</accession>
<dbReference type="SMART" id="SM00304">
    <property type="entry name" value="HAMP"/>
    <property type="match status" value="1"/>
</dbReference>
<evidence type="ECO:0000256" key="1">
    <source>
        <dbReference type="ARBA" id="ARBA00023224"/>
    </source>
</evidence>
<dbReference type="CDD" id="cd06225">
    <property type="entry name" value="HAMP"/>
    <property type="match status" value="1"/>
</dbReference>
<dbReference type="PROSITE" id="PS50111">
    <property type="entry name" value="CHEMOTAXIS_TRANSDUC_2"/>
    <property type="match status" value="1"/>
</dbReference>
<dbReference type="Gene3D" id="6.10.340.10">
    <property type="match status" value="1"/>
</dbReference>
<dbReference type="GO" id="GO:0016020">
    <property type="term" value="C:membrane"/>
    <property type="evidence" value="ECO:0007669"/>
    <property type="project" value="InterPro"/>
</dbReference>
<keyword evidence="4" id="KW-0472">Membrane</keyword>
<dbReference type="PATRIC" id="fig|1121318.3.peg.319"/>
<dbReference type="SMART" id="SM00283">
    <property type="entry name" value="MA"/>
    <property type="match status" value="1"/>
</dbReference>
<feature type="transmembrane region" description="Helical" evidence="4">
    <location>
        <begin position="344"/>
        <end position="365"/>
    </location>
</feature>
<dbReference type="Pfam" id="PF00672">
    <property type="entry name" value="HAMP"/>
    <property type="match status" value="1"/>
</dbReference>
<dbReference type="EMBL" id="LHUR01000010">
    <property type="protein sequence ID" value="KOA21186.1"/>
    <property type="molecule type" value="Genomic_DNA"/>
</dbReference>
<reference evidence="8" key="1">
    <citation type="submission" date="2015-08" db="EMBL/GenBank/DDBJ databases">
        <title>Genome sequence of the strict anaerobe Clostridium homopropionicum LuHBu1 (DSM 5847T).</title>
        <authorList>
            <person name="Poehlein A."/>
            <person name="Beck M."/>
            <person name="Schiel-Bengelsdorf B."/>
            <person name="Bengelsdorf F.R."/>
            <person name="Daniel R."/>
            <person name="Duerre P."/>
        </authorList>
    </citation>
    <scope>NUCLEOTIDE SEQUENCE [LARGE SCALE GENOMIC DNA]</scope>
    <source>
        <strain evidence="8">DSM 5847</strain>
    </source>
</reference>
<dbReference type="Proteomes" id="UP000037043">
    <property type="component" value="Unassembled WGS sequence"/>
</dbReference>
<evidence type="ECO:0000313" key="8">
    <source>
        <dbReference type="Proteomes" id="UP000037043"/>
    </source>
</evidence>
<name>A0A0L6ZDZ4_9CLOT</name>
<dbReference type="InterPro" id="IPR003660">
    <property type="entry name" value="HAMP_dom"/>
</dbReference>
<keyword evidence="4" id="KW-1133">Transmembrane helix</keyword>
<dbReference type="PROSITE" id="PS50885">
    <property type="entry name" value="HAMP"/>
    <property type="match status" value="1"/>
</dbReference>
<evidence type="ECO:0000256" key="4">
    <source>
        <dbReference type="SAM" id="Phobius"/>
    </source>
</evidence>
<protein>
    <submittedName>
        <fullName evidence="7">Methyl-accepting chemotaxis protein PctC</fullName>
    </submittedName>
</protein>
<gene>
    <name evidence="7" type="primary">pctC_1</name>
    <name evidence="7" type="ORF">CLHOM_03160</name>
</gene>
<feature type="domain" description="HAMP" evidence="6">
    <location>
        <begin position="367"/>
        <end position="421"/>
    </location>
</feature>
<evidence type="ECO:0000259" key="5">
    <source>
        <dbReference type="PROSITE" id="PS50111"/>
    </source>
</evidence>
<dbReference type="GO" id="GO:0004888">
    <property type="term" value="F:transmembrane signaling receptor activity"/>
    <property type="evidence" value="ECO:0007669"/>
    <property type="project" value="InterPro"/>
</dbReference>
<dbReference type="InterPro" id="IPR004089">
    <property type="entry name" value="MCPsignal_dom"/>
</dbReference>
<evidence type="ECO:0000259" key="6">
    <source>
        <dbReference type="PROSITE" id="PS50885"/>
    </source>
</evidence>
<dbReference type="PANTHER" id="PTHR32089">
    <property type="entry name" value="METHYL-ACCEPTING CHEMOTAXIS PROTEIN MCPB"/>
    <property type="match status" value="1"/>
</dbReference>
<evidence type="ECO:0000256" key="2">
    <source>
        <dbReference type="ARBA" id="ARBA00029447"/>
    </source>
</evidence>
<dbReference type="Gene3D" id="3.30.450.20">
    <property type="entry name" value="PAS domain"/>
    <property type="match status" value="1"/>
</dbReference>
<keyword evidence="4" id="KW-0812">Transmembrane</keyword>
<comment type="caution">
    <text evidence="7">The sequence shown here is derived from an EMBL/GenBank/DDBJ whole genome shotgun (WGS) entry which is preliminary data.</text>
</comment>
<dbReference type="PRINTS" id="PR00260">
    <property type="entry name" value="CHEMTRNSDUCR"/>
</dbReference>
<proteinExistence type="inferred from homology"/>
<dbReference type="RefSeq" id="WP_052219920.1">
    <property type="nucleotide sequence ID" value="NZ_LHUR01000010.1"/>
</dbReference>
<organism evidence="7 8">
    <name type="scientific">Clostridium homopropionicum DSM 5847</name>
    <dbReference type="NCBI Taxonomy" id="1121318"/>
    <lineage>
        <taxon>Bacteria</taxon>
        <taxon>Bacillati</taxon>
        <taxon>Bacillota</taxon>
        <taxon>Clostridia</taxon>
        <taxon>Eubacteriales</taxon>
        <taxon>Clostridiaceae</taxon>
        <taxon>Clostridium</taxon>
    </lineage>
</organism>
<dbReference type="GO" id="GO:0007165">
    <property type="term" value="P:signal transduction"/>
    <property type="evidence" value="ECO:0007669"/>
    <property type="project" value="UniProtKB-KW"/>
</dbReference>
<dbReference type="PANTHER" id="PTHR32089:SF112">
    <property type="entry name" value="LYSOZYME-LIKE PROTEIN-RELATED"/>
    <property type="match status" value="1"/>
</dbReference>
<feature type="transmembrane region" description="Helical" evidence="4">
    <location>
        <begin position="320"/>
        <end position="338"/>
    </location>
</feature>
<dbReference type="GO" id="GO:0006935">
    <property type="term" value="P:chemotaxis"/>
    <property type="evidence" value="ECO:0007669"/>
    <property type="project" value="InterPro"/>
</dbReference>
<evidence type="ECO:0000256" key="3">
    <source>
        <dbReference type="PROSITE-ProRule" id="PRU00284"/>
    </source>
</evidence>
<sequence length="733" mass="82988">MDINLKISHFINSNLQQESEKVFEGIVRGRKRALENWFEDRWNELELVLDTINAYLDKDEVKSEKLLEIITDKKEQFKDFSEIFFINSQGKVSFSSYTANMGKDLKDFPNYIRGMEGKPLMYGPYIDEESLKIGESNSKFFDQVTLMFSLPFYNESTGKKAVLCGRIPNDVMSDVLQEEDTHIYKDSGDNYLFMVKSNRGIEPGTAISRSRFEDDTFTLGDNLKSGVKTKKWGTIKINKHTEFEIIFKDPATNSLHKGVQNTINNEDHLEVWPGYPDYRHILVGGKGIIFQPKYCEEVWGMLCEGDIEEIYKFRSINFKLPLLLGGISAVSYGINYFLANFDNYIRIPSTVAIFLINFLISVFAINKLVKKPLKRTIKILQEIAEGDGDLTKRVGQLSNDEIGEVARWFNKFLNNQMTLVKRIGSSSKDSEKSLENLSSVMKEFQSSAVAIEKEIFDMVTFSKAQNEIFQKTEKNFKVITEEGKKIDHILGKINENTKETNVNVIKNGEASKEVLSTMEVLEQEMKKTLRSVNVLKNYSSDIYKVVNVIEEISGQTKLLALNASIEAARAGDSGKGFSVVAQEVSNLANQSSEATVSIGELINNVQKETENTIANVQEISLEVDKVSHIVRLSINMFEEIQKHIAGVTKDVGEISLLINEQTKQLNDITTSTESIANKINKDTEKNEGRSEAILNMMKSVIDQLAYVDQASKVLYNSSNNLNEIVSAFKLIEK</sequence>
<dbReference type="InterPro" id="IPR004090">
    <property type="entry name" value="Chemotax_Me-accpt_rcpt"/>
</dbReference>
<dbReference type="AlphaFoldDB" id="A0A0L6ZDZ4"/>
<dbReference type="STRING" id="36844.SAMN04488501_10757"/>
<evidence type="ECO:0000313" key="7">
    <source>
        <dbReference type="EMBL" id="KOA21186.1"/>
    </source>
</evidence>